<protein>
    <submittedName>
        <fullName evidence="1">Uncharacterized protein</fullName>
    </submittedName>
</protein>
<gene>
    <name evidence="1" type="ORF">TCEB3V08_LOCUS9027</name>
</gene>
<proteinExistence type="predicted"/>
<dbReference type="AlphaFoldDB" id="A0A7R9H4A9"/>
<accession>A0A7R9H4A9</accession>
<reference evidence="1" key="1">
    <citation type="submission" date="2020-11" db="EMBL/GenBank/DDBJ databases">
        <authorList>
            <person name="Tran Van P."/>
        </authorList>
    </citation>
    <scope>NUCLEOTIDE SEQUENCE</scope>
</reference>
<name>A0A7R9H4A9_TIMCR</name>
<sequence length="290" mass="33250">MAKTLIALASCARANTTAHVEYFCIHSRLDVQSKLGHIRWWSNSHLTIGDINTQGHRLDGSSYRHRSFTEENFIMAILIYTVITMNKMNVYKCDPPEVIEANSNVMTMELIKSCHHSLVHLAFVYQRDINQELIIYPAFIIQFLTKLDIANNHNRYYHKVTSMIRYLSEISVYYYLSGISTYDTWTLVEIISSGLPVTRRYGFKSRPDAFLILLRHKATTESPVVVISTDDINTSITDFAFDSRVQCVWYVPSWPQPISDPVPLVFWPGHDIARSAAQYTHIEPAARLAG</sequence>
<dbReference type="EMBL" id="OC320173">
    <property type="protein sequence ID" value="CAD7407432.1"/>
    <property type="molecule type" value="Genomic_DNA"/>
</dbReference>
<evidence type="ECO:0000313" key="1">
    <source>
        <dbReference type="EMBL" id="CAD7407432.1"/>
    </source>
</evidence>
<organism evidence="1">
    <name type="scientific">Timema cristinae</name>
    <name type="common">Walking stick</name>
    <dbReference type="NCBI Taxonomy" id="61476"/>
    <lineage>
        <taxon>Eukaryota</taxon>
        <taxon>Metazoa</taxon>
        <taxon>Ecdysozoa</taxon>
        <taxon>Arthropoda</taxon>
        <taxon>Hexapoda</taxon>
        <taxon>Insecta</taxon>
        <taxon>Pterygota</taxon>
        <taxon>Neoptera</taxon>
        <taxon>Polyneoptera</taxon>
        <taxon>Phasmatodea</taxon>
        <taxon>Timematodea</taxon>
        <taxon>Timematoidea</taxon>
        <taxon>Timematidae</taxon>
        <taxon>Timema</taxon>
    </lineage>
</organism>